<dbReference type="AlphaFoldDB" id="A0A6P2L9P8"/>
<feature type="signal peptide" evidence="1">
    <location>
        <begin position="1"/>
        <end position="20"/>
    </location>
</feature>
<dbReference type="InterPro" id="IPR040761">
    <property type="entry name" value="Tli4_N"/>
</dbReference>
<dbReference type="Proteomes" id="UP000494222">
    <property type="component" value="Unassembled WGS sequence"/>
</dbReference>
<evidence type="ECO:0000313" key="4">
    <source>
        <dbReference type="EMBL" id="VWB63759.1"/>
    </source>
</evidence>
<proteinExistence type="predicted"/>
<feature type="domain" description="Tle cognate immunity protein 4 C-terminal" evidence="2">
    <location>
        <begin position="164"/>
        <end position="322"/>
    </location>
</feature>
<dbReference type="Pfam" id="PF18426">
    <property type="entry name" value="Tli4_C"/>
    <property type="match status" value="1"/>
</dbReference>
<accession>A0A6P2L9P8</accession>
<dbReference type="Pfam" id="PF18443">
    <property type="entry name" value="Tli4_N"/>
    <property type="match status" value="1"/>
</dbReference>
<gene>
    <name evidence="4" type="ORF">BLA24064_02955</name>
</gene>
<evidence type="ECO:0000313" key="5">
    <source>
        <dbReference type="Proteomes" id="UP000494222"/>
    </source>
</evidence>
<feature type="domain" description="Tle cognate immunity protein 4 N-terminal" evidence="3">
    <location>
        <begin position="29"/>
        <end position="143"/>
    </location>
</feature>
<evidence type="ECO:0000256" key="1">
    <source>
        <dbReference type="SAM" id="SignalP"/>
    </source>
</evidence>
<name>A0A6P2L9P8_9BURK</name>
<feature type="chain" id="PRO_5026667800" description="Tle cognate immunity protein 4 C-terminal domain-containing protein" evidence="1">
    <location>
        <begin position="21"/>
        <end position="429"/>
    </location>
</feature>
<dbReference type="EMBL" id="CABVPL010000018">
    <property type="protein sequence ID" value="VWB63759.1"/>
    <property type="molecule type" value="Genomic_DNA"/>
</dbReference>
<protein>
    <recommendedName>
        <fullName evidence="6">Tle cognate immunity protein 4 C-terminal domain-containing protein</fullName>
    </recommendedName>
</protein>
<organism evidence="4 5">
    <name type="scientific">Burkholderia latens</name>
    <dbReference type="NCBI Taxonomy" id="488446"/>
    <lineage>
        <taxon>Bacteria</taxon>
        <taxon>Pseudomonadati</taxon>
        <taxon>Pseudomonadota</taxon>
        <taxon>Betaproteobacteria</taxon>
        <taxon>Burkholderiales</taxon>
        <taxon>Burkholderiaceae</taxon>
        <taxon>Burkholderia</taxon>
        <taxon>Burkholderia cepacia complex</taxon>
    </lineage>
</organism>
<keyword evidence="1" id="KW-0732">Signal</keyword>
<evidence type="ECO:0008006" key="6">
    <source>
        <dbReference type="Google" id="ProtNLM"/>
    </source>
</evidence>
<dbReference type="InterPro" id="IPR041290">
    <property type="entry name" value="Tli4_C"/>
</dbReference>
<reference evidence="4 5" key="1">
    <citation type="submission" date="2019-09" db="EMBL/GenBank/DDBJ databases">
        <authorList>
            <person name="Depoorter E."/>
        </authorList>
    </citation>
    <scope>NUCLEOTIDE SEQUENCE [LARGE SCALE GENOMIC DNA]</scope>
    <source>
        <strain evidence="4">LMG 24064</strain>
    </source>
</reference>
<evidence type="ECO:0000259" key="3">
    <source>
        <dbReference type="Pfam" id="PF18443"/>
    </source>
</evidence>
<evidence type="ECO:0000259" key="2">
    <source>
        <dbReference type="Pfam" id="PF18426"/>
    </source>
</evidence>
<sequence length="429" mass="46972">MKVQRLIASIFVFFSVTCMAGESNMNESKTYCVGRYLVDVPANMTLSAQMGEYMFGPVQTNTRYPSLEAFQKRMLSRESGLKKAKDKSDLKFDRAIDVGDASKILLKSTVLYGTKIEGFEAYKWIGGRTFFMDIEAIDSKNYADVIAKLQTKLLPSLRGRQPDEIPKPSGFCIRDGFFADDGQSPQHEIASATFELSNSPGLLIHVATMTAKPDEKTLLQRVDSGVAPGALKSLVSGIRTLQRGEHDVNGRKGEEGLWSLPTDAGFRAYQFHWEAQGEHLAPLKPTLSVELTTRADQRPGLTEEQAIKLFESIVNSVRLRPTSGDDQVGEAGTPPVPLNTIVRTGAVCPQSGWWTCPEANGLSVVGSRRQYFELGTVMPSIEILNQPGILDRMLGRESKHSVPTTWTLVAIDDAAPPDAMGTGTLPPQG</sequence>